<evidence type="ECO:0000256" key="5">
    <source>
        <dbReference type="ARBA" id="ARBA00022660"/>
    </source>
</evidence>
<dbReference type="SUPFAM" id="SSF49503">
    <property type="entry name" value="Cupredoxins"/>
    <property type="match status" value="1"/>
</dbReference>
<evidence type="ECO:0000256" key="7">
    <source>
        <dbReference type="ARBA" id="ARBA00022723"/>
    </source>
</evidence>
<evidence type="ECO:0000256" key="9">
    <source>
        <dbReference type="ARBA" id="ARBA00022982"/>
    </source>
</evidence>
<evidence type="ECO:0000259" key="21">
    <source>
        <dbReference type="PROSITE" id="PS51007"/>
    </source>
</evidence>
<comment type="cofactor">
    <cofactor evidence="17">
        <name>Cu cation</name>
        <dbReference type="ChEBI" id="CHEBI:23378"/>
    </cofactor>
    <text evidence="17">Binds a copper A center.</text>
</comment>
<dbReference type="Gene3D" id="1.10.760.10">
    <property type="entry name" value="Cytochrome c-like domain"/>
    <property type="match status" value="1"/>
</dbReference>
<dbReference type="NCBIfam" id="TIGR02866">
    <property type="entry name" value="CoxB"/>
    <property type="match status" value="1"/>
</dbReference>
<keyword evidence="3 16" id="KW-0813">Transport</keyword>
<dbReference type="PROSITE" id="PS51007">
    <property type="entry name" value="CYTC"/>
    <property type="match status" value="1"/>
</dbReference>
<dbReference type="PROSITE" id="PS00078">
    <property type="entry name" value="COX2"/>
    <property type="match status" value="1"/>
</dbReference>
<dbReference type="PANTHER" id="PTHR22888">
    <property type="entry name" value="CYTOCHROME C OXIDASE, SUBUNIT II"/>
    <property type="match status" value="1"/>
</dbReference>
<dbReference type="PROSITE" id="PS50857">
    <property type="entry name" value="COX2_CUA"/>
    <property type="match status" value="1"/>
</dbReference>
<evidence type="ECO:0000256" key="4">
    <source>
        <dbReference type="ARBA" id="ARBA00022617"/>
    </source>
</evidence>
<keyword evidence="9 16" id="KW-0249">Electron transport</keyword>
<evidence type="ECO:0000256" key="12">
    <source>
        <dbReference type="ARBA" id="ARBA00023008"/>
    </source>
</evidence>
<gene>
    <name evidence="22" type="primary">coxB</name>
    <name evidence="22" type="ORF">NATSA_00210</name>
</gene>
<dbReference type="GO" id="GO:0020037">
    <property type="term" value="F:heme binding"/>
    <property type="evidence" value="ECO:0007669"/>
    <property type="project" value="InterPro"/>
</dbReference>
<dbReference type="Proteomes" id="UP000673975">
    <property type="component" value="Unassembled WGS sequence"/>
</dbReference>
<comment type="caution">
    <text evidence="22">The sequence shown here is derived from an EMBL/GenBank/DDBJ whole genome shotgun (WGS) entry which is preliminary data.</text>
</comment>
<protein>
    <recommendedName>
        <fullName evidence="17">Cytochrome c oxidase subunit 2</fullName>
        <ecNumber evidence="17">7.1.1.9</ecNumber>
    </recommendedName>
</protein>
<keyword evidence="8" id="KW-1278">Translocase</keyword>
<evidence type="ECO:0000313" key="22">
    <source>
        <dbReference type="EMBL" id="MBP3191074.1"/>
    </source>
</evidence>
<dbReference type="InterPro" id="IPR001505">
    <property type="entry name" value="Copper_CuA"/>
</dbReference>
<sequence>MNRIIEYMLPPQRSTVAAEVDSLFSFINIAGFILFAGIMITIIIFVIKYRRKSEDDVTPVITHNSILEVTWTVIPIFLILIVFSWGFRGFLTLSSPPANAYEINVTAASWLWEFEYPTGGTTVNEVFVPVDRPVKFIMRSDDVLHSLYVPDFRIKMDVLPNRYTTTWFQATETGESVLYCSEYCGTGHSDMLATVHVLTQEDFEEWLETGLEVDEDMPLAELGEATYTNAGCNACHSLDGTDRVGPSLAGLFGTERELEDGSVVEADEDYIRRSIVEPQAEVTAGYPANMPSYQGRLSDRQIDGLIAFIKELKDE</sequence>
<name>A0A8J7RK11_9BACT</name>
<evidence type="ECO:0000256" key="18">
    <source>
        <dbReference type="SAM" id="Phobius"/>
    </source>
</evidence>
<evidence type="ECO:0000259" key="19">
    <source>
        <dbReference type="PROSITE" id="PS50857"/>
    </source>
</evidence>
<evidence type="ECO:0000256" key="11">
    <source>
        <dbReference type="ARBA" id="ARBA00023004"/>
    </source>
</evidence>
<keyword evidence="11 15" id="KW-0408">Iron</keyword>
<evidence type="ECO:0000256" key="8">
    <source>
        <dbReference type="ARBA" id="ARBA00022967"/>
    </source>
</evidence>
<keyword evidence="7 15" id="KW-0479">Metal-binding</keyword>
<feature type="transmembrane region" description="Helical" evidence="18">
    <location>
        <begin position="66"/>
        <end position="87"/>
    </location>
</feature>
<dbReference type="Gene3D" id="1.10.287.90">
    <property type="match status" value="1"/>
</dbReference>
<feature type="domain" description="Cytochrome oxidase subunit II transmembrane region profile" evidence="20">
    <location>
        <begin position="1"/>
        <end position="97"/>
    </location>
</feature>
<evidence type="ECO:0000313" key="23">
    <source>
        <dbReference type="Proteomes" id="UP000673975"/>
    </source>
</evidence>
<comment type="catalytic activity">
    <reaction evidence="17">
        <text>4 Fe(II)-[cytochrome c] + O2 + 8 H(+)(in) = 4 Fe(III)-[cytochrome c] + 2 H2O + 4 H(+)(out)</text>
        <dbReference type="Rhea" id="RHEA:11436"/>
        <dbReference type="Rhea" id="RHEA-COMP:10350"/>
        <dbReference type="Rhea" id="RHEA-COMP:14399"/>
        <dbReference type="ChEBI" id="CHEBI:15377"/>
        <dbReference type="ChEBI" id="CHEBI:15378"/>
        <dbReference type="ChEBI" id="CHEBI:15379"/>
        <dbReference type="ChEBI" id="CHEBI:29033"/>
        <dbReference type="ChEBI" id="CHEBI:29034"/>
        <dbReference type="EC" id="7.1.1.9"/>
    </reaction>
</comment>
<dbReference type="AlphaFoldDB" id="A0A8J7RK11"/>
<evidence type="ECO:0000256" key="6">
    <source>
        <dbReference type="ARBA" id="ARBA00022692"/>
    </source>
</evidence>
<comment type="subcellular location">
    <subcellularLocation>
        <location evidence="16">Cell membrane</location>
        <topology evidence="16">Multi-pass membrane protein</topology>
    </subcellularLocation>
    <subcellularLocation>
        <location evidence="1">Membrane</location>
        <topology evidence="1">Multi-pass membrane protein</topology>
    </subcellularLocation>
</comment>
<dbReference type="Gene3D" id="2.60.40.420">
    <property type="entry name" value="Cupredoxins - blue copper proteins"/>
    <property type="match status" value="1"/>
</dbReference>
<dbReference type="InterPro" id="IPR014222">
    <property type="entry name" value="Cyt_c_oxidase_su2"/>
</dbReference>
<dbReference type="Pfam" id="PF00034">
    <property type="entry name" value="Cytochrom_C"/>
    <property type="match status" value="1"/>
</dbReference>
<keyword evidence="4 15" id="KW-0349">Heme</keyword>
<dbReference type="InterPro" id="IPR036257">
    <property type="entry name" value="Cyt_c_oxidase_su2_TM_sf"/>
</dbReference>
<dbReference type="RefSeq" id="WP_210509313.1">
    <property type="nucleotide sequence ID" value="NZ_JAFIDN010000001.1"/>
</dbReference>
<dbReference type="InterPro" id="IPR009056">
    <property type="entry name" value="Cyt_c-like_dom"/>
</dbReference>
<dbReference type="InterPro" id="IPR002429">
    <property type="entry name" value="CcO_II-like_C"/>
</dbReference>
<evidence type="ECO:0000256" key="3">
    <source>
        <dbReference type="ARBA" id="ARBA00022448"/>
    </source>
</evidence>
<feature type="domain" description="Cytochrome oxidase subunit II copper A binding" evidence="19">
    <location>
        <begin position="98"/>
        <end position="209"/>
    </location>
</feature>
<evidence type="ECO:0000259" key="20">
    <source>
        <dbReference type="PROSITE" id="PS50999"/>
    </source>
</evidence>
<dbReference type="PROSITE" id="PS50999">
    <property type="entry name" value="COX2_TM"/>
    <property type="match status" value="1"/>
</dbReference>
<keyword evidence="10 18" id="KW-1133">Transmembrane helix</keyword>
<evidence type="ECO:0000256" key="14">
    <source>
        <dbReference type="ARBA" id="ARBA00024688"/>
    </source>
</evidence>
<keyword evidence="5 16" id="KW-0679">Respiratory chain</keyword>
<reference evidence="22" key="1">
    <citation type="submission" date="2021-02" db="EMBL/GenBank/DDBJ databases">
        <title>Natronogracilivirga saccharolytica gen. nov. sp. nov. a new anaerobic, haloalkiliphilic carbohydrate-fermenting bacterium from soda lake and proposing of Cyclonatronumiaceae fam. nov. in the phylum Balneolaeota.</title>
        <authorList>
            <person name="Zhilina T.N."/>
            <person name="Sorokin D.Y."/>
            <person name="Zavarzina D.G."/>
            <person name="Toshchakov S.V."/>
            <person name="Kublanov I.V."/>
        </authorList>
    </citation>
    <scope>NUCLEOTIDE SEQUENCE</scope>
    <source>
        <strain evidence="22">Z-1702</strain>
    </source>
</reference>
<dbReference type="GO" id="GO:0005886">
    <property type="term" value="C:plasma membrane"/>
    <property type="evidence" value="ECO:0007669"/>
    <property type="project" value="UniProtKB-SubCell"/>
</dbReference>
<keyword evidence="13 18" id="KW-0472">Membrane</keyword>
<keyword evidence="12 17" id="KW-0186">Copper</keyword>
<evidence type="ECO:0000256" key="13">
    <source>
        <dbReference type="ARBA" id="ARBA00023136"/>
    </source>
</evidence>
<dbReference type="GO" id="GO:0042773">
    <property type="term" value="P:ATP synthesis coupled electron transport"/>
    <property type="evidence" value="ECO:0007669"/>
    <property type="project" value="TreeGrafter"/>
</dbReference>
<feature type="domain" description="Cytochrome c" evidence="21">
    <location>
        <begin position="218"/>
        <end position="313"/>
    </location>
</feature>
<keyword evidence="23" id="KW-1185">Reference proteome</keyword>
<keyword evidence="6 16" id="KW-0812">Transmembrane</keyword>
<proteinExistence type="inferred from homology"/>
<comment type="function">
    <text evidence="14 17">Subunits I and II form the functional core of the enzyme complex. Electrons originating in cytochrome c are transferred via heme a and Cu(A) to the binuclear center formed by heme a3 and Cu(B).</text>
</comment>
<evidence type="ECO:0000256" key="16">
    <source>
        <dbReference type="RuleBase" id="RU000456"/>
    </source>
</evidence>
<dbReference type="InterPro" id="IPR011759">
    <property type="entry name" value="Cyt_c_oxidase_su2_TM_dom"/>
</dbReference>
<dbReference type="GO" id="GO:0004129">
    <property type="term" value="F:cytochrome-c oxidase activity"/>
    <property type="evidence" value="ECO:0007669"/>
    <property type="project" value="UniProtKB-EC"/>
</dbReference>
<organism evidence="22 23">
    <name type="scientific">Natronogracilivirga saccharolytica</name>
    <dbReference type="NCBI Taxonomy" id="2812953"/>
    <lineage>
        <taxon>Bacteria</taxon>
        <taxon>Pseudomonadati</taxon>
        <taxon>Balneolota</taxon>
        <taxon>Balneolia</taxon>
        <taxon>Balneolales</taxon>
        <taxon>Cyclonatronaceae</taxon>
        <taxon>Natronogracilivirga</taxon>
    </lineage>
</organism>
<dbReference type="SUPFAM" id="SSF81464">
    <property type="entry name" value="Cytochrome c oxidase subunit II-like, transmembrane region"/>
    <property type="match status" value="1"/>
</dbReference>
<dbReference type="GO" id="GO:0005507">
    <property type="term" value="F:copper ion binding"/>
    <property type="evidence" value="ECO:0007669"/>
    <property type="project" value="InterPro"/>
</dbReference>
<dbReference type="EC" id="7.1.1.9" evidence="17"/>
<accession>A0A8J7RK11</accession>
<feature type="transmembrane region" description="Helical" evidence="18">
    <location>
        <begin position="23"/>
        <end position="46"/>
    </location>
</feature>
<dbReference type="CDD" id="cd13915">
    <property type="entry name" value="CuRO_HCO_II_like_2"/>
    <property type="match status" value="1"/>
</dbReference>
<dbReference type="SUPFAM" id="SSF46626">
    <property type="entry name" value="Cytochrome c"/>
    <property type="match status" value="1"/>
</dbReference>
<dbReference type="Pfam" id="PF02790">
    <property type="entry name" value="COX2_TM"/>
    <property type="match status" value="1"/>
</dbReference>
<evidence type="ECO:0000256" key="1">
    <source>
        <dbReference type="ARBA" id="ARBA00004141"/>
    </source>
</evidence>
<evidence type="ECO:0000256" key="17">
    <source>
        <dbReference type="RuleBase" id="RU004024"/>
    </source>
</evidence>
<dbReference type="GO" id="GO:0016491">
    <property type="term" value="F:oxidoreductase activity"/>
    <property type="evidence" value="ECO:0007669"/>
    <property type="project" value="InterPro"/>
</dbReference>
<dbReference type="InterPro" id="IPR045187">
    <property type="entry name" value="CcO_II"/>
</dbReference>
<dbReference type="PANTHER" id="PTHR22888:SF9">
    <property type="entry name" value="CYTOCHROME C OXIDASE SUBUNIT 2"/>
    <property type="match status" value="1"/>
</dbReference>
<dbReference type="Pfam" id="PF00116">
    <property type="entry name" value="COX2"/>
    <property type="match status" value="1"/>
</dbReference>
<evidence type="ECO:0000256" key="15">
    <source>
        <dbReference type="PROSITE-ProRule" id="PRU00433"/>
    </source>
</evidence>
<evidence type="ECO:0000256" key="2">
    <source>
        <dbReference type="ARBA" id="ARBA00007866"/>
    </source>
</evidence>
<dbReference type="InterPro" id="IPR008972">
    <property type="entry name" value="Cupredoxin"/>
</dbReference>
<dbReference type="EMBL" id="JAFIDN010000001">
    <property type="protein sequence ID" value="MBP3191074.1"/>
    <property type="molecule type" value="Genomic_DNA"/>
</dbReference>
<dbReference type="InterPro" id="IPR036909">
    <property type="entry name" value="Cyt_c-like_dom_sf"/>
</dbReference>
<evidence type="ECO:0000256" key="10">
    <source>
        <dbReference type="ARBA" id="ARBA00022989"/>
    </source>
</evidence>
<comment type="similarity">
    <text evidence="2 16">Belongs to the cytochrome c oxidase subunit 2 family.</text>
</comment>